<dbReference type="Proteomes" id="UP000274391">
    <property type="component" value="Unassembled WGS sequence"/>
</dbReference>
<dbReference type="OrthoDB" id="3255135at2"/>
<evidence type="ECO:0000313" key="2">
    <source>
        <dbReference type="Proteomes" id="UP000274391"/>
    </source>
</evidence>
<dbReference type="InterPro" id="IPR012675">
    <property type="entry name" value="Beta-grasp_dom_sf"/>
</dbReference>
<name>A0A3P3VVM9_9MICO</name>
<dbReference type="SUPFAM" id="SSF54285">
    <property type="entry name" value="MoaD/ThiS"/>
    <property type="match status" value="1"/>
</dbReference>
<dbReference type="InterPro" id="IPR016155">
    <property type="entry name" value="Mopterin_synth/thiamin_S_b"/>
</dbReference>
<evidence type="ECO:0000313" key="1">
    <source>
        <dbReference type="EMBL" id="RRJ86855.1"/>
    </source>
</evidence>
<comment type="caution">
    <text evidence="1">The sequence shown here is derived from an EMBL/GenBank/DDBJ whole genome shotgun (WGS) entry which is preliminary data.</text>
</comment>
<protein>
    <submittedName>
        <fullName evidence="1">MoaD/ThiS family protein</fullName>
    </submittedName>
</protein>
<dbReference type="EMBL" id="RQVS01000007">
    <property type="protein sequence ID" value="RRJ86855.1"/>
    <property type="molecule type" value="Genomic_DNA"/>
</dbReference>
<gene>
    <name evidence="1" type="ORF">EG850_07490</name>
</gene>
<accession>A0A3P3VVM9</accession>
<dbReference type="Gene3D" id="3.10.20.30">
    <property type="match status" value="1"/>
</dbReference>
<dbReference type="RefSeq" id="WP_124972112.1">
    <property type="nucleotide sequence ID" value="NZ_RQVS01000007.1"/>
</dbReference>
<keyword evidence="2" id="KW-1185">Reference proteome</keyword>
<reference evidence="1 2" key="1">
    <citation type="submission" date="2018-11" db="EMBL/GenBank/DDBJ databases">
        <title>YIM 102482-1 draft genome.</title>
        <authorList>
            <person name="Li G."/>
            <person name="Jiang Y."/>
        </authorList>
    </citation>
    <scope>NUCLEOTIDE SEQUENCE [LARGE SCALE GENOMIC DNA]</scope>
    <source>
        <strain evidence="1 2">YIM 102482-1</strain>
    </source>
</reference>
<dbReference type="AlphaFoldDB" id="A0A3P3VVM9"/>
<organism evidence="1 2">
    <name type="scientific">Gulosibacter macacae</name>
    <dbReference type="NCBI Taxonomy" id="2488791"/>
    <lineage>
        <taxon>Bacteria</taxon>
        <taxon>Bacillati</taxon>
        <taxon>Actinomycetota</taxon>
        <taxon>Actinomycetes</taxon>
        <taxon>Micrococcales</taxon>
        <taxon>Microbacteriaceae</taxon>
        <taxon>Gulosibacter</taxon>
    </lineage>
</organism>
<dbReference type="Pfam" id="PF02597">
    <property type="entry name" value="ThiS"/>
    <property type="match status" value="1"/>
</dbReference>
<dbReference type="InterPro" id="IPR003749">
    <property type="entry name" value="ThiS/MoaD-like"/>
</dbReference>
<proteinExistence type="predicted"/>
<sequence>MTHRIRLFAAAAAAAGTEETSSAAASIAELREELSTRFGREFAGVLAQCSLLVDGVRTDSGALAEGAQVDVLPPFAGG</sequence>